<evidence type="ECO:0008006" key="3">
    <source>
        <dbReference type="Google" id="ProtNLM"/>
    </source>
</evidence>
<dbReference type="InterPro" id="IPR038628">
    <property type="entry name" value="XkdM-like_sf"/>
</dbReference>
<dbReference type="AlphaFoldDB" id="A0A3P3Q2Q7"/>
<reference evidence="1 2" key="1">
    <citation type="submission" date="2018-11" db="EMBL/GenBank/DDBJ databases">
        <title>Genome sequencing of Lachnoanaerobaculum orale DSM 24553T.</title>
        <authorList>
            <person name="Kook J.-K."/>
            <person name="Park S.-N."/>
            <person name="Lim Y.K."/>
        </authorList>
    </citation>
    <scope>NUCLEOTIDE SEQUENCE [LARGE SCALE GENOMIC DNA]</scope>
    <source>
        <strain evidence="1 2">DSM 24553</strain>
    </source>
</reference>
<dbReference type="RefSeq" id="WP_124950278.1">
    <property type="nucleotide sequence ID" value="NZ_RRCM01000001.1"/>
</dbReference>
<dbReference type="Pfam" id="PF09393">
    <property type="entry name" value="DUF2001"/>
    <property type="match status" value="1"/>
</dbReference>
<comment type="caution">
    <text evidence="1">The sequence shown here is derived from an EMBL/GenBank/DDBJ whole genome shotgun (WGS) entry which is preliminary data.</text>
</comment>
<evidence type="ECO:0000313" key="1">
    <source>
        <dbReference type="EMBL" id="RRJ15506.1"/>
    </source>
</evidence>
<dbReference type="Proteomes" id="UP000276982">
    <property type="component" value="Unassembled WGS sequence"/>
</dbReference>
<dbReference type="InterPro" id="IPR018989">
    <property type="entry name" value="DUF2001"/>
</dbReference>
<dbReference type="Gene3D" id="2.30.110.40">
    <property type="entry name" value="Phage tail tube protein"/>
    <property type="match status" value="1"/>
</dbReference>
<accession>A0A3P3Q2Q7</accession>
<name>A0A3P3Q2Q7_9FIRM</name>
<evidence type="ECO:0000313" key="2">
    <source>
        <dbReference type="Proteomes" id="UP000276982"/>
    </source>
</evidence>
<organism evidence="1 2">
    <name type="scientific">Lachnoanaerobaculum orale</name>
    <dbReference type="NCBI Taxonomy" id="979627"/>
    <lineage>
        <taxon>Bacteria</taxon>
        <taxon>Bacillati</taxon>
        <taxon>Bacillota</taxon>
        <taxon>Clostridia</taxon>
        <taxon>Lachnospirales</taxon>
        <taxon>Lachnospiraceae</taxon>
        <taxon>Lachnoanaerobaculum</taxon>
    </lineage>
</organism>
<sequence>MQKFVSNQVINGTWGEVWLDDEYIGEVVSCKGEVTVSYTDVSMVRSLTAGKKMTKLEGKGSIKLHHVRSNISKMISDRVKRGQTPDFKIITKLSDPDALGVERVVFYHCKFDKAILMDWEVQKNTEESYSFTFEDWDYLDNIDA</sequence>
<proteinExistence type="predicted"/>
<protein>
    <recommendedName>
        <fullName evidence="3">Phage portal protein</fullName>
    </recommendedName>
</protein>
<keyword evidence="2" id="KW-1185">Reference proteome</keyword>
<dbReference type="EMBL" id="RRCM01000001">
    <property type="protein sequence ID" value="RRJ15506.1"/>
    <property type="molecule type" value="Genomic_DNA"/>
</dbReference>
<dbReference type="SUPFAM" id="SSF69279">
    <property type="entry name" value="Phage tail proteins"/>
    <property type="match status" value="1"/>
</dbReference>
<gene>
    <name evidence="1" type="ORF">EHW90_00200</name>
</gene>